<organism evidence="4 5">
    <name type="scientific">Winogradskyella immobilis</name>
    <dbReference type="NCBI Taxonomy" id="2816852"/>
    <lineage>
        <taxon>Bacteria</taxon>
        <taxon>Pseudomonadati</taxon>
        <taxon>Bacteroidota</taxon>
        <taxon>Flavobacteriia</taxon>
        <taxon>Flavobacteriales</taxon>
        <taxon>Flavobacteriaceae</taxon>
        <taxon>Winogradskyella</taxon>
    </lineage>
</organism>
<dbReference type="InterPro" id="IPR001466">
    <property type="entry name" value="Beta-lactam-related"/>
</dbReference>
<sequence length="415" mass="47070">MNKILLSVLGILLLISCKQKPNSTKKILENQSIKDSLTTEINKLNKEYFNGLGTAIVDSSGFLYKKGFGFSDVKSKKPYTENTLQPIASVSKTFIGLALMKAQEKELLNLDDPINKYLPFKVQNPNFADVDITIRHLATHTSSIIDTENYINKSYVLNDEVDSTSINFKDIPQSFNPNHTNIPISEFLENYLSTNGKWYNKNVFTTNRPSQFFEYTNVGATLAAYIIEIVSNKSYADFTIEHILKPLEMNSSGWNYRDVNFENVSTLYSNLETELPHYSLITYPDGGFITNINDLGKYLTELIKGYSGNGTILTQESYKQLFKIQLTNENFTEKRSKTNPYDDEYNSGIFMGFSSFGNIGHTGGDPGVSSLMFFNQKNKIGRILFVNTNIQSQDGFDSYFGIMNKLDEYSNRLIE</sequence>
<evidence type="ECO:0000313" key="5">
    <source>
        <dbReference type="Proteomes" id="UP000778797"/>
    </source>
</evidence>
<dbReference type="InterPro" id="IPR050491">
    <property type="entry name" value="AmpC-like"/>
</dbReference>
<dbReference type="Gene3D" id="3.40.710.10">
    <property type="entry name" value="DD-peptidase/beta-lactamase superfamily"/>
    <property type="match status" value="1"/>
</dbReference>
<dbReference type="SUPFAM" id="SSF56601">
    <property type="entry name" value="beta-lactamase/transpeptidase-like"/>
    <property type="match status" value="1"/>
</dbReference>
<gene>
    <name evidence="4" type="ORF">J1C55_13080</name>
</gene>
<keyword evidence="5" id="KW-1185">Reference proteome</keyword>
<proteinExistence type="predicted"/>
<reference evidence="4" key="1">
    <citation type="submission" date="2021-03" db="EMBL/GenBank/DDBJ databases">
        <authorList>
            <person name="Ping X."/>
        </authorList>
    </citation>
    <scope>NUCLEOTIDE SEQUENCE</scope>
    <source>
        <strain evidence="4">E313</strain>
    </source>
</reference>
<evidence type="ECO:0000256" key="2">
    <source>
        <dbReference type="ARBA" id="ARBA00023136"/>
    </source>
</evidence>
<evidence type="ECO:0000259" key="3">
    <source>
        <dbReference type="Pfam" id="PF00144"/>
    </source>
</evidence>
<evidence type="ECO:0000256" key="1">
    <source>
        <dbReference type="ARBA" id="ARBA00004370"/>
    </source>
</evidence>
<dbReference type="RefSeq" id="WP_227478025.1">
    <property type="nucleotide sequence ID" value="NZ_JAFMPT010000026.1"/>
</dbReference>
<accession>A0ABS8EQS7</accession>
<dbReference type="EMBL" id="JAFMPT010000026">
    <property type="protein sequence ID" value="MCC1485533.1"/>
    <property type="molecule type" value="Genomic_DNA"/>
</dbReference>
<dbReference type="PROSITE" id="PS51257">
    <property type="entry name" value="PROKAR_LIPOPROTEIN"/>
    <property type="match status" value="1"/>
</dbReference>
<reference evidence="4" key="2">
    <citation type="submission" date="2021-10" db="EMBL/GenBank/DDBJ databases">
        <title>Genome of Winogradskyella sp. E313.</title>
        <authorList>
            <person name="Zhou Y."/>
        </authorList>
    </citation>
    <scope>NUCLEOTIDE SEQUENCE</scope>
    <source>
        <strain evidence="4">E313</strain>
    </source>
</reference>
<comment type="caution">
    <text evidence="4">The sequence shown here is derived from an EMBL/GenBank/DDBJ whole genome shotgun (WGS) entry which is preliminary data.</text>
</comment>
<feature type="domain" description="Beta-lactamase-related" evidence="3">
    <location>
        <begin position="49"/>
        <end position="391"/>
    </location>
</feature>
<comment type="subcellular location">
    <subcellularLocation>
        <location evidence="1">Membrane</location>
    </subcellularLocation>
</comment>
<dbReference type="InterPro" id="IPR012338">
    <property type="entry name" value="Beta-lactam/transpept-like"/>
</dbReference>
<dbReference type="Proteomes" id="UP000778797">
    <property type="component" value="Unassembled WGS sequence"/>
</dbReference>
<protein>
    <submittedName>
        <fullName evidence="4">Beta-lactamase family protein</fullName>
    </submittedName>
</protein>
<dbReference type="Pfam" id="PF00144">
    <property type="entry name" value="Beta-lactamase"/>
    <property type="match status" value="1"/>
</dbReference>
<dbReference type="PANTHER" id="PTHR46825:SF11">
    <property type="entry name" value="PENICILLIN-BINDING PROTEIN 4"/>
    <property type="match status" value="1"/>
</dbReference>
<name>A0ABS8EQS7_9FLAO</name>
<keyword evidence="2" id="KW-0472">Membrane</keyword>
<dbReference type="PANTHER" id="PTHR46825">
    <property type="entry name" value="D-ALANYL-D-ALANINE-CARBOXYPEPTIDASE/ENDOPEPTIDASE AMPH"/>
    <property type="match status" value="1"/>
</dbReference>
<evidence type="ECO:0000313" key="4">
    <source>
        <dbReference type="EMBL" id="MCC1485533.1"/>
    </source>
</evidence>